<dbReference type="GO" id="GO:0008236">
    <property type="term" value="F:serine-type peptidase activity"/>
    <property type="evidence" value="ECO:0007669"/>
    <property type="project" value="InterPro"/>
</dbReference>
<dbReference type="AlphaFoldDB" id="A0A3P7LZR5"/>
<dbReference type="OrthoDB" id="16520at2759"/>
<sequence>MEPPSNPIIQAKITRADQLTAGEWEVLLGHIFLDEVNSLILFEGLREHPLWPNVYAVGYGKALGTSVVRISADLPAQQLANEGLSPDCGTLAHSIAAFDAKSGLLVLASSNHTHVPGFAVCQLHAQQITAVVKDGQAPATSISRLAWLKNHRSFVLRSSVTMPTQCCSVLFIFSPLFFRAQILCHYGYAVLLCDCRGSTNRGAAFAGHIKLRLGVPELDDHVQFLKEAARQTGLIDLNRVAIHGSSYGKCFMSTQTFKLLSSILLP</sequence>
<proteinExistence type="predicted"/>
<name>A0A3P7LZR5_DIBLA</name>
<dbReference type="PANTHER" id="PTHR11731">
    <property type="entry name" value="PROTEASE FAMILY S9B,C DIPEPTIDYL-PEPTIDASE IV-RELATED"/>
    <property type="match status" value="1"/>
</dbReference>
<accession>A0A3P7LZR5</accession>
<dbReference type="SUPFAM" id="SSF53474">
    <property type="entry name" value="alpha/beta-Hydrolases"/>
    <property type="match status" value="1"/>
</dbReference>
<dbReference type="Proteomes" id="UP000281553">
    <property type="component" value="Unassembled WGS sequence"/>
</dbReference>
<evidence type="ECO:0000259" key="2">
    <source>
        <dbReference type="Pfam" id="PF00930"/>
    </source>
</evidence>
<reference evidence="3 4" key="1">
    <citation type="submission" date="2018-11" db="EMBL/GenBank/DDBJ databases">
        <authorList>
            <consortium name="Pathogen Informatics"/>
        </authorList>
    </citation>
    <scope>NUCLEOTIDE SEQUENCE [LARGE SCALE GENOMIC DNA]</scope>
</reference>
<dbReference type="InterPro" id="IPR002469">
    <property type="entry name" value="Peptidase_S9B_N"/>
</dbReference>
<dbReference type="PANTHER" id="PTHR11731:SF193">
    <property type="entry name" value="DIPEPTIDYL PEPTIDASE 9"/>
    <property type="match status" value="1"/>
</dbReference>
<gene>
    <name evidence="3" type="ORF">DILT_LOCUS11409</name>
</gene>
<dbReference type="Pfam" id="PF00326">
    <property type="entry name" value="Peptidase_S9"/>
    <property type="match status" value="1"/>
</dbReference>
<dbReference type="InterPro" id="IPR050278">
    <property type="entry name" value="Serine_Prot_S9B/DPPIV"/>
</dbReference>
<protein>
    <recommendedName>
        <fullName evidence="5">Peptidase S9 prolyl oligopeptidase catalytic domain-containing protein</fullName>
    </recommendedName>
</protein>
<dbReference type="InterPro" id="IPR029058">
    <property type="entry name" value="AB_hydrolase_fold"/>
</dbReference>
<dbReference type="GO" id="GO:0006508">
    <property type="term" value="P:proteolysis"/>
    <property type="evidence" value="ECO:0007669"/>
    <property type="project" value="InterPro"/>
</dbReference>
<dbReference type="InterPro" id="IPR001375">
    <property type="entry name" value="Peptidase_S9_cat"/>
</dbReference>
<dbReference type="EMBL" id="UYRU01062971">
    <property type="protein sequence ID" value="VDN15578.1"/>
    <property type="molecule type" value="Genomic_DNA"/>
</dbReference>
<dbReference type="Gene3D" id="2.140.10.30">
    <property type="entry name" value="Dipeptidylpeptidase IV, N-terminal domain"/>
    <property type="match status" value="1"/>
</dbReference>
<evidence type="ECO:0000313" key="3">
    <source>
        <dbReference type="EMBL" id="VDN15578.1"/>
    </source>
</evidence>
<feature type="domain" description="Peptidase S9 prolyl oligopeptidase catalytic" evidence="1">
    <location>
        <begin position="178"/>
        <end position="248"/>
    </location>
</feature>
<evidence type="ECO:0008006" key="5">
    <source>
        <dbReference type="Google" id="ProtNLM"/>
    </source>
</evidence>
<keyword evidence="4" id="KW-1185">Reference proteome</keyword>
<organism evidence="3 4">
    <name type="scientific">Dibothriocephalus latus</name>
    <name type="common">Fish tapeworm</name>
    <name type="synonym">Diphyllobothrium latum</name>
    <dbReference type="NCBI Taxonomy" id="60516"/>
    <lineage>
        <taxon>Eukaryota</taxon>
        <taxon>Metazoa</taxon>
        <taxon>Spiralia</taxon>
        <taxon>Lophotrochozoa</taxon>
        <taxon>Platyhelminthes</taxon>
        <taxon>Cestoda</taxon>
        <taxon>Eucestoda</taxon>
        <taxon>Diphyllobothriidea</taxon>
        <taxon>Diphyllobothriidae</taxon>
        <taxon>Dibothriocephalus</taxon>
    </lineage>
</organism>
<dbReference type="Gene3D" id="3.40.50.1820">
    <property type="entry name" value="alpha/beta hydrolase"/>
    <property type="match status" value="1"/>
</dbReference>
<evidence type="ECO:0000313" key="4">
    <source>
        <dbReference type="Proteomes" id="UP000281553"/>
    </source>
</evidence>
<dbReference type="Pfam" id="PF00930">
    <property type="entry name" value="DPPIV_N"/>
    <property type="match status" value="1"/>
</dbReference>
<dbReference type="GO" id="GO:0008239">
    <property type="term" value="F:dipeptidyl-peptidase activity"/>
    <property type="evidence" value="ECO:0007669"/>
    <property type="project" value="TreeGrafter"/>
</dbReference>
<evidence type="ECO:0000259" key="1">
    <source>
        <dbReference type="Pfam" id="PF00326"/>
    </source>
</evidence>
<feature type="domain" description="Dipeptidylpeptidase IV N-terminal" evidence="2">
    <location>
        <begin position="16"/>
        <end position="86"/>
    </location>
</feature>